<evidence type="ECO:0000313" key="4">
    <source>
        <dbReference type="Proteomes" id="UP000530424"/>
    </source>
</evidence>
<dbReference type="RefSeq" id="WP_179666678.1">
    <property type="nucleotide sequence ID" value="NZ_JACCFP010000001.1"/>
</dbReference>
<comment type="caution">
    <text evidence="3">The sequence shown here is derived from an EMBL/GenBank/DDBJ whole genome shotgun (WGS) entry which is preliminary data.</text>
</comment>
<dbReference type="GO" id="GO:0000166">
    <property type="term" value="F:nucleotide binding"/>
    <property type="evidence" value="ECO:0007669"/>
    <property type="project" value="InterPro"/>
</dbReference>
<dbReference type="CDD" id="cd06142">
    <property type="entry name" value="RNaseD_exo"/>
    <property type="match status" value="1"/>
</dbReference>
<dbReference type="PANTHER" id="PTHR47649">
    <property type="entry name" value="RIBONUCLEASE D"/>
    <property type="match status" value="1"/>
</dbReference>
<gene>
    <name evidence="3" type="ORF">HNR19_000730</name>
</gene>
<dbReference type="EMBL" id="JACCFP010000001">
    <property type="protein sequence ID" value="NYJ00032.1"/>
    <property type="molecule type" value="Genomic_DNA"/>
</dbReference>
<dbReference type="Pfam" id="PF01612">
    <property type="entry name" value="DNA_pol_A_exo1"/>
    <property type="match status" value="1"/>
</dbReference>
<dbReference type="Proteomes" id="UP000530424">
    <property type="component" value="Unassembled WGS sequence"/>
</dbReference>
<evidence type="ECO:0000313" key="3">
    <source>
        <dbReference type="EMBL" id="NYJ00032.1"/>
    </source>
</evidence>
<dbReference type="GO" id="GO:0008408">
    <property type="term" value="F:3'-5' exonuclease activity"/>
    <property type="evidence" value="ECO:0007669"/>
    <property type="project" value="InterPro"/>
</dbReference>
<keyword evidence="4" id="KW-1185">Reference proteome</keyword>
<feature type="region of interest" description="Disordered" evidence="1">
    <location>
        <begin position="425"/>
        <end position="471"/>
    </location>
</feature>
<dbReference type="InterPro" id="IPR041605">
    <property type="entry name" value="Exo_C"/>
</dbReference>
<accession>A0A853BZY4</accession>
<reference evidence="3 4" key="1">
    <citation type="submission" date="2020-07" db="EMBL/GenBank/DDBJ databases">
        <title>Sequencing the genomes of 1000 actinobacteria strains.</title>
        <authorList>
            <person name="Klenk H.-P."/>
        </authorList>
    </citation>
    <scope>NUCLEOTIDE SEQUENCE [LARGE SCALE GENOMIC DNA]</scope>
    <source>
        <strain evidence="3 4">DSM 103833</strain>
    </source>
</reference>
<dbReference type="PANTHER" id="PTHR47649:SF1">
    <property type="entry name" value="RIBONUCLEASE D"/>
    <property type="match status" value="1"/>
</dbReference>
<dbReference type="GO" id="GO:0003676">
    <property type="term" value="F:nucleic acid binding"/>
    <property type="evidence" value="ECO:0007669"/>
    <property type="project" value="InterPro"/>
</dbReference>
<dbReference type="InterPro" id="IPR051086">
    <property type="entry name" value="RNase_D-like"/>
</dbReference>
<dbReference type="InterPro" id="IPR002562">
    <property type="entry name" value="3'-5'_exonuclease_dom"/>
</dbReference>
<dbReference type="InterPro" id="IPR036397">
    <property type="entry name" value="RNaseH_sf"/>
</dbReference>
<dbReference type="InterPro" id="IPR044876">
    <property type="entry name" value="HRDC_dom_sf"/>
</dbReference>
<protein>
    <submittedName>
        <fullName evidence="3">Ribonuclease D</fullName>
        <ecNumber evidence="3">3.1.13.5</ecNumber>
    </submittedName>
</protein>
<keyword evidence="3" id="KW-0378">Hydrolase</keyword>
<evidence type="ECO:0000256" key="1">
    <source>
        <dbReference type="SAM" id="MobiDB-lite"/>
    </source>
</evidence>
<dbReference type="InterPro" id="IPR010997">
    <property type="entry name" value="HRDC-like_sf"/>
</dbReference>
<dbReference type="InterPro" id="IPR012337">
    <property type="entry name" value="RNaseH-like_sf"/>
</dbReference>
<dbReference type="EC" id="3.1.13.5" evidence="3"/>
<dbReference type="GO" id="GO:0006139">
    <property type="term" value="P:nucleobase-containing compound metabolic process"/>
    <property type="evidence" value="ECO:0007669"/>
    <property type="project" value="InterPro"/>
</dbReference>
<dbReference type="PROSITE" id="PS50967">
    <property type="entry name" value="HRDC"/>
    <property type="match status" value="1"/>
</dbReference>
<sequence length="471" mass="50581">MTQDPSPTDADTAVDVEAETAPEVELLRLADGLPPVIETAEALADYCAALAAGTGPVAIDAERASGYRYSNRAYLIQVRRNGAGTALIDPIPLESLAPLQEAIGDAEWILHAATQDLPCLADVGLRPAALFDTELAGRLLNYPRVGLATLVETLLGVQMLKEHSAVDWSTRPLPAPWLEYAALDVEVLVELRELLASQLVEAGKDDWARQEFEHLRGFEVTPRVDAWRRTSGLHKVRGRRALGAVKALWETRDRIARERDVTPGRLIPDSAIVAAATALPTDRGALMSTQGFHGRGASRYAKEWLAAIREAVDADEADLPTRVTRGDGPPSPRAWAEKDPVAARRLELARASVTEIAAANDLPVENLLTPDTVRRAMWTPPSTRDPVALLEALIDQLRALGARSWQVGLTAAALAQAVLDAEAEKDTLVRPSRGRRQSEESGTVVETSSSDESEESGGSSASSDGVSDSST</sequence>
<dbReference type="SMART" id="SM00474">
    <property type="entry name" value="35EXOc"/>
    <property type="match status" value="1"/>
</dbReference>
<feature type="domain" description="HRDC" evidence="2">
    <location>
        <begin position="238"/>
        <end position="318"/>
    </location>
</feature>
<organism evidence="3 4">
    <name type="scientific">Nocardioides thalensis</name>
    <dbReference type="NCBI Taxonomy" id="1914755"/>
    <lineage>
        <taxon>Bacteria</taxon>
        <taxon>Bacillati</taxon>
        <taxon>Actinomycetota</taxon>
        <taxon>Actinomycetes</taxon>
        <taxon>Propionibacteriales</taxon>
        <taxon>Nocardioidaceae</taxon>
        <taxon>Nocardioides</taxon>
    </lineage>
</organism>
<dbReference type="InterPro" id="IPR002121">
    <property type="entry name" value="HRDC_dom"/>
</dbReference>
<dbReference type="Gene3D" id="1.10.150.80">
    <property type="entry name" value="HRDC domain"/>
    <property type="match status" value="2"/>
</dbReference>
<name>A0A853BZY4_9ACTN</name>
<feature type="compositionally biased region" description="Low complexity" evidence="1">
    <location>
        <begin position="456"/>
        <end position="471"/>
    </location>
</feature>
<dbReference type="Pfam" id="PF00570">
    <property type="entry name" value="HRDC"/>
    <property type="match status" value="1"/>
</dbReference>
<dbReference type="AlphaFoldDB" id="A0A853BZY4"/>
<dbReference type="GO" id="GO:0033890">
    <property type="term" value="F:ribonuclease D activity"/>
    <property type="evidence" value="ECO:0007669"/>
    <property type="project" value="UniProtKB-EC"/>
</dbReference>
<proteinExistence type="predicted"/>
<evidence type="ECO:0000259" key="2">
    <source>
        <dbReference type="PROSITE" id="PS50967"/>
    </source>
</evidence>
<dbReference type="SMART" id="SM00341">
    <property type="entry name" value="HRDC"/>
    <property type="match status" value="1"/>
</dbReference>
<dbReference type="Pfam" id="PF18305">
    <property type="entry name" value="DNA_pol_A_exoN"/>
    <property type="match status" value="1"/>
</dbReference>
<dbReference type="SUPFAM" id="SSF47819">
    <property type="entry name" value="HRDC-like"/>
    <property type="match status" value="1"/>
</dbReference>
<dbReference type="Gene3D" id="3.30.420.10">
    <property type="entry name" value="Ribonuclease H-like superfamily/Ribonuclease H"/>
    <property type="match status" value="1"/>
</dbReference>
<dbReference type="SUPFAM" id="SSF53098">
    <property type="entry name" value="Ribonuclease H-like"/>
    <property type="match status" value="1"/>
</dbReference>